<protein>
    <recommendedName>
        <fullName evidence="2">non-specific serine/threonine protein kinase</fullName>
        <ecNumber evidence="2">2.7.11.1</ecNumber>
    </recommendedName>
</protein>
<keyword evidence="7" id="KW-0418">Kinase</keyword>
<keyword evidence="3" id="KW-0472">Membrane</keyword>
<evidence type="ECO:0000256" key="1">
    <source>
        <dbReference type="ARBA" id="ARBA00004236"/>
    </source>
</evidence>
<keyword evidence="8 11" id="KW-0067">ATP-binding</keyword>
<dbReference type="Gene3D" id="3.30.200.20">
    <property type="entry name" value="Phosphorylase Kinase, domain 1"/>
    <property type="match status" value="2"/>
</dbReference>
<dbReference type="SMART" id="SM00220">
    <property type="entry name" value="S_TKc"/>
    <property type="match status" value="2"/>
</dbReference>
<evidence type="ECO:0000256" key="12">
    <source>
        <dbReference type="SAM" id="MobiDB-lite"/>
    </source>
</evidence>
<evidence type="ECO:0000256" key="7">
    <source>
        <dbReference type="ARBA" id="ARBA00022777"/>
    </source>
</evidence>
<comment type="subcellular location">
    <subcellularLocation>
        <location evidence="1">Cell membrane</location>
    </subcellularLocation>
</comment>
<dbReference type="EC" id="2.7.11.1" evidence="2"/>
<dbReference type="Pfam" id="PF07714">
    <property type="entry name" value="PK_Tyr_Ser-Thr"/>
    <property type="match status" value="2"/>
</dbReference>
<dbReference type="FunFam" id="3.30.200.20:FF:000039">
    <property type="entry name" value="receptor-like protein kinase FERONIA"/>
    <property type="match status" value="1"/>
</dbReference>
<evidence type="ECO:0000256" key="9">
    <source>
        <dbReference type="ARBA" id="ARBA00047899"/>
    </source>
</evidence>
<dbReference type="CDD" id="cd14066">
    <property type="entry name" value="STKc_IRAK"/>
    <property type="match status" value="1"/>
</dbReference>
<evidence type="ECO:0000256" key="10">
    <source>
        <dbReference type="ARBA" id="ARBA00048679"/>
    </source>
</evidence>
<evidence type="ECO:0000256" key="3">
    <source>
        <dbReference type="ARBA" id="ARBA00022475"/>
    </source>
</evidence>
<comment type="catalytic activity">
    <reaction evidence="10">
        <text>L-seryl-[protein] + ATP = O-phospho-L-seryl-[protein] + ADP + H(+)</text>
        <dbReference type="Rhea" id="RHEA:17989"/>
        <dbReference type="Rhea" id="RHEA-COMP:9863"/>
        <dbReference type="Rhea" id="RHEA-COMP:11604"/>
        <dbReference type="ChEBI" id="CHEBI:15378"/>
        <dbReference type="ChEBI" id="CHEBI:29999"/>
        <dbReference type="ChEBI" id="CHEBI:30616"/>
        <dbReference type="ChEBI" id="CHEBI:83421"/>
        <dbReference type="ChEBI" id="CHEBI:456216"/>
        <dbReference type="EC" id="2.7.11.1"/>
    </reaction>
</comment>
<evidence type="ECO:0000256" key="6">
    <source>
        <dbReference type="ARBA" id="ARBA00022741"/>
    </source>
</evidence>
<feature type="region of interest" description="Disordered" evidence="12">
    <location>
        <begin position="29"/>
        <end position="61"/>
    </location>
</feature>
<dbReference type="FunFam" id="3.30.200.20:FF:000228">
    <property type="entry name" value="Serine/threonine-protein kinase BIK1"/>
    <property type="match status" value="1"/>
</dbReference>
<dbReference type="PROSITE" id="PS00108">
    <property type="entry name" value="PROTEIN_KINASE_ST"/>
    <property type="match status" value="1"/>
</dbReference>
<feature type="domain" description="Protein kinase" evidence="14">
    <location>
        <begin position="83"/>
        <end position="367"/>
    </location>
</feature>
<dbReference type="PANTHER" id="PTHR45621">
    <property type="entry name" value="OS01G0588500 PROTEIN-RELATED"/>
    <property type="match status" value="1"/>
</dbReference>
<reference evidence="15 16" key="1">
    <citation type="submission" date="2024-04" db="EMBL/GenBank/DDBJ databases">
        <title>The reference genome of an endangered Asteraceae, Deinandra increscens subsp. villosa, native to the Central Coast of California.</title>
        <authorList>
            <person name="Guilliams M."/>
            <person name="Hasenstab-Lehman K."/>
            <person name="Meyer R."/>
            <person name="Mcevoy S."/>
        </authorList>
    </citation>
    <scope>NUCLEOTIDE SEQUENCE [LARGE SCALE GENOMIC DNA]</scope>
    <source>
        <tissue evidence="15">Leaf</tissue>
    </source>
</reference>
<gene>
    <name evidence="15" type="ORF">SSX86_017850</name>
</gene>
<dbReference type="Gene3D" id="1.10.510.10">
    <property type="entry name" value="Transferase(Phosphotransferase) domain 1"/>
    <property type="match status" value="2"/>
</dbReference>
<dbReference type="InterPro" id="IPR011009">
    <property type="entry name" value="Kinase-like_dom_sf"/>
</dbReference>
<feature type="binding site" evidence="11">
    <location>
        <position position="491"/>
    </location>
    <ligand>
        <name>ATP</name>
        <dbReference type="ChEBI" id="CHEBI:30616"/>
    </ligand>
</feature>
<dbReference type="EMBL" id="JBCNJP010000018">
    <property type="protein sequence ID" value="KAK9063978.1"/>
    <property type="molecule type" value="Genomic_DNA"/>
</dbReference>
<comment type="caution">
    <text evidence="15">The sequence shown here is derived from an EMBL/GenBank/DDBJ whole genome shotgun (WGS) entry which is preliminary data.</text>
</comment>
<dbReference type="InterPro" id="IPR000719">
    <property type="entry name" value="Prot_kinase_dom"/>
</dbReference>
<dbReference type="InterPro" id="IPR017441">
    <property type="entry name" value="Protein_kinase_ATP_BS"/>
</dbReference>
<organism evidence="15 16">
    <name type="scientific">Deinandra increscens subsp. villosa</name>
    <dbReference type="NCBI Taxonomy" id="3103831"/>
    <lineage>
        <taxon>Eukaryota</taxon>
        <taxon>Viridiplantae</taxon>
        <taxon>Streptophyta</taxon>
        <taxon>Embryophyta</taxon>
        <taxon>Tracheophyta</taxon>
        <taxon>Spermatophyta</taxon>
        <taxon>Magnoliopsida</taxon>
        <taxon>eudicotyledons</taxon>
        <taxon>Gunneridae</taxon>
        <taxon>Pentapetalae</taxon>
        <taxon>asterids</taxon>
        <taxon>campanulids</taxon>
        <taxon>Asterales</taxon>
        <taxon>Asteraceae</taxon>
        <taxon>Asteroideae</taxon>
        <taxon>Heliantheae alliance</taxon>
        <taxon>Madieae</taxon>
        <taxon>Madiinae</taxon>
        <taxon>Deinandra</taxon>
    </lineage>
</organism>
<dbReference type="PROSITE" id="PS00107">
    <property type="entry name" value="PROTEIN_KINASE_ATP"/>
    <property type="match status" value="2"/>
</dbReference>
<dbReference type="SUPFAM" id="SSF56112">
    <property type="entry name" value="Protein kinase-like (PK-like)"/>
    <property type="match status" value="2"/>
</dbReference>
<feature type="domain" description="Protein kinase" evidence="14">
    <location>
        <begin position="452"/>
        <end position="736"/>
    </location>
</feature>
<dbReference type="Proteomes" id="UP001408789">
    <property type="component" value="Unassembled WGS sequence"/>
</dbReference>
<evidence type="ECO:0000256" key="2">
    <source>
        <dbReference type="ARBA" id="ARBA00012513"/>
    </source>
</evidence>
<keyword evidence="3" id="KW-1003">Cell membrane</keyword>
<dbReference type="AlphaFoldDB" id="A0AAP0D0A2"/>
<dbReference type="InterPro" id="IPR008271">
    <property type="entry name" value="Ser/Thr_kinase_AS"/>
</dbReference>
<dbReference type="GO" id="GO:0004674">
    <property type="term" value="F:protein serine/threonine kinase activity"/>
    <property type="evidence" value="ECO:0007669"/>
    <property type="project" value="UniProtKB-KW"/>
</dbReference>
<dbReference type="InterPro" id="IPR050823">
    <property type="entry name" value="Plant_Ser_Thr_Prot_Kinase"/>
</dbReference>
<evidence type="ECO:0000256" key="4">
    <source>
        <dbReference type="ARBA" id="ARBA00022527"/>
    </source>
</evidence>
<dbReference type="InterPro" id="IPR001245">
    <property type="entry name" value="Ser-Thr/Tyr_kinase_cat_dom"/>
</dbReference>
<comment type="catalytic activity">
    <reaction evidence="9">
        <text>L-threonyl-[protein] + ATP = O-phospho-L-threonyl-[protein] + ADP + H(+)</text>
        <dbReference type="Rhea" id="RHEA:46608"/>
        <dbReference type="Rhea" id="RHEA-COMP:11060"/>
        <dbReference type="Rhea" id="RHEA-COMP:11605"/>
        <dbReference type="ChEBI" id="CHEBI:15378"/>
        <dbReference type="ChEBI" id="CHEBI:30013"/>
        <dbReference type="ChEBI" id="CHEBI:30616"/>
        <dbReference type="ChEBI" id="CHEBI:61977"/>
        <dbReference type="ChEBI" id="CHEBI:456216"/>
        <dbReference type="EC" id="2.7.11.1"/>
    </reaction>
</comment>
<evidence type="ECO:0000313" key="16">
    <source>
        <dbReference type="Proteomes" id="UP001408789"/>
    </source>
</evidence>
<evidence type="ECO:0000313" key="15">
    <source>
        <dbReference type="EMBL" id="KAK9063978.1"/>
    </source>
</evidence>
<proteinExistence type="predicted"/>
<name>A0AAP0D0A2_9ASTR</name>
<dbReference type="FunFam" id="1.10.510.10:FF:000095">
    <property type="entry name" value="protein STRUBBELIG-RECEPTOR FAMILY 8"/>
    <property type="match status" value="1"/>
</dbReference>
<accession>A0AAP0D0A2</accession>
<dbReference type="GO" id="GO:0005524">
    <property type="term" value="F:ATP binding"/>
    <property type="evidence" value="ECO:0007669"/>
    <property type="project" value="UniProtKB-UniRule"/>
</dbReference>
<feature type="chain" id="PRO_5042908295" description="non-specific serine/threonine protein kinase" evidence="13">
    <location>
        <begin position="24"/>
        <end position="753"/>
    </location>
</feature>
<evidence type="ECO:0000256" key="11">
    <source>
        <dbReference type="PROSITE-ProRule" id="PRU10141"/>
    </source>
</evidence>
<feature type="compositionally biased region" description="Basic and acidic residues" evidence="12">
    <location>
        <begin position="41"/>
        <end position="53"/>
    </location>
</feature>
<feature type="binding site" evidence="11">
    <location>
        <position position="113"/>
    </location>
    <ligand>
        <name>ATP</name>
        <dbReference type="ChEBI" id="CHEBI:30616"/>
    </ligand>
</feature>
<keyword evidence="5" id="KW-0808">Transferase</keyword>
<keyword evidence="13" id="KW-0732">Signal</keyword>
<evidence type="ECO:0000259" key="14">
    <source>
        <dbReference type="PROSITE" id="PS50011"/>
    </source>
</evidence>
<dbReference type="PROSITE" id="PS50011">
    <property type="entry name" value="PROTEIN_KINASE_DOM"/>
    <property type="match status" value="2"/>
</dbReference>
<feature type="signal peptide" evidence="13">
    <location>
        <begin position="1"/>
        <end position="23"/>
    </location>
</feature>
<keyword evidence="4" id="KW-0723">Serine/threonine-protein kinase</keyword>
<evidence type="ECO:0000256" key="13">
    <source>
        <dbReference type="SAM" id="SignalP"/>
    </source>
</evidence>
<dbReference type="GO" id="GO:0005886">
    <property type="term" value="C:plasma membrane"/>
    <property type="evidence" value="ECO:0007669"/>
    <property type="project" value="UniProtKB-SubCell"/>
</dbReference>
<evidence type="ECO:0000256" key="8">
    <source>
        <dbReference type="ARBA" id="ARBA00022840"/>
    </source>
</evidence>
<keyword evidence="16" id="KW-1185">Reference proteome</keyword>
<dbReference type="FunFam" id="1.10.510.10:FF:000051">
    <property type="entry name" value="Receptor-like serine/threonine-protein kinase ALE2"/>
    <property type="match status" value="1"/>
</dbReference>
<sequence length="753" mass="84881">MYCSTTLILLLIVLDIFVYYLQKLHEERNGEQKNPSSSSSLDKRSIHKEEHGGRRNSSLSSSSSYKHFRVFSLAEIKLATHDFDDAFVIGKGGFGKVYRGRVDMGGGIDVAIKRPSFNSNPGATEFWAEIEMLSKFRHSHIVSLLGYCENERILVYEYMPNGSLKDRLHKKRANGSNSSTLTWVQRLNICIGAARGLDYLHTGIGVQYRVIHRDVKSSNILLDEDLAGKIADFGLSRVTPASLSGSTTNVYTDQIISTFGYMDAEYFSTHRLTRKSDVYAFGVVLLEVLCGRPALDFKLDEQQHSLAGWAKHCIKRGNISRIIDPCLKGQVSGNCLKKFGQIAYECLRTCSKDRPTMTMVLARLEFVLTWTMQSVHRAADRKYIWKSMFLEKAWSMFLTKAPRRVIYDGTKGGCDTGGVATTSQQVVSLSRETTLLLKEFTYSELQTATMKFQHDRLIGEGAFGKVFKGWLDRVTYTPQKAGNGIPVAIKKLNPKSSQGIQEWLAEVNFSGRFSHPNIVKVLGYCQENKKLLIVYEFMQKGSLDNYLFKKDVGALTWYTRIKIAIGVAQALAFLHATQNNFICRDVKSSNILLDEDFNAKLSDFGLVRLGPAIGESHVKTCVIGTHGYVAPEYIATGHLYVKSDVYGFGVVMLEIITGLRAIDTTRHGIKHNLVDWARPFLSNKNRTYRIMDPRLQHMYPLKDAQKMAELILRCLELEPENRPSMEEIVLCLQGIYAIKIAPRKPKADTIKDP</sequence>
<evidence type="ECO:0000256" key="5">
    <source>
        <dbReference type="ARBA" id="ARBA00022679"/>
    </source>
</evidence>
<keyword evidence="6 11" id="KW-0547">Nucleotide-binding</keyword>